<dbReference type="RefSeq" id="WP_090848822.1">
    <property type="nucleotide sequence ID" value="NZ_FNXG01000006.1"/>
</dbReference>
<reference evidence="4" key="1">
    <citation type="submission" date="2016-10" db="EMBL/GenBank/DDBJ databases">
        <authorList>
            <person name="Varghese N."/>
            <person name="Submissions S."/>
        </authorList>
    </citation>
    <scope>NUCLEOTIDE SEQUENCE [LARGE SCALE GENOMIC DNA]</scope>
    <source>
        <strain evidence="4">DSM 11593</strain>
    </source>
</reference>
<dbReference type="STRING" id="65735.SAMN04488075_2918"/>
<dbReference type="OrthoDB" id="9803080at2"/>
<dbReference type="NCBIfam" id="TIGR00103">
    <property type="entry name" value="DNA_YbaB_EbfC"/>
    <property type="match status" value="1"/>
</dbReference>
<dbReference type="GO" id="GO:0005829">
    <property type="term" value="C:cytosol"/>
    <property type="evidence" value="ECO:0007669"/>
    <property type="project" value="TreeGrafter"/>
</dbReference>
<dbReference type="EMBL" id="FNXG01000006">
    <property type="protein sequence ID" value="SEI10535.1"/>
    <property type="molecule type" value="Genomic_DNA"/>
</dbReference>
<dbReference type="HAMAP" id="MF_00274">
    <property type="entry name" value="DNA_YbaB_EbfC"/>
    <property type="match status" value="1"/>
</dbReference>
<dbReference type="SUPFAM" id="SSF82607">
    <property type="entry name" value="YbaB-like"/>
    <property type="match status" value="1"/>
</dbReference>
<evidence type="ECO:0000313" key="4">
    <source>
        <dbReference type="Proteomes" id="UP000199125"/>
    </source>
</evidence>
<accession>A0A1H6N6Y8</accession>
<proteinExistence type="inferred from homology"/>
<dbReference type="PANTHER" id="PTHR33449">
    <property type="entry name" value="NUCLEOID-ASSOCIATED PROTEIN YBAB"/>
    <property type="match status" value="1"/>
</dbReference>
<sequence length="114" mass="12114">MKNPFAGIGDLGKMMTAAREMQGKVDEFQKTLETLTVVGESGAGLVRVTANAKGELQALDIDPSIFVPSEKQVVEDLILAAIRDAQDKAMARAQAEGQRLAGDMGLPPGMKLPF</sequence>
<organism evidence="3 4">
    <name type="scientific">Paracoccus alkenifer</name>
    <dbReference type="NCBI Taxonomy" id="65735"/>
    <lineage>
        <taxon>Bacteria</taxon>
        <taxon>Pseudomonadati</taxon>
        <taxon>Pseudomonadota</taxon>
        <taxon>Alphaproteobacteria</taxon>
        <taxon>Rhodobacterales</taxon>
        <taxon>Paracoccaceae</taxon>
        <taxon>Paracoccus</taxon>
    </lineage>
</organism>
<dbReference type="Proteomes" id="UP000199125">
    <property type="component" value="Unassembled WGS sequence"/>
</dbReference>
<dbReference type="InterPro" id="IPR036894">
    <property type="entry name" value="YbaB-like_sf"/>
</dbReference>
<dbReference type="AlphaFoldDB" id="A0A1H6N6Y8"/>
<dbReference type="InterPro" id="IPR004401">
    <property type="entry name" value="YbaB/EbfC"/>
</dbReference>
<keyword evidence="1 2" id="KW-0238">DNA-binding</keyword>
<dbReference type="Gene3D" id="3.30.1310.10">
    <property type="entry name" value="Nucleoid-associated protein YbaB-like domain"/>
    <property type="match status" value="1"/>
</dbReference>
<evidence type="ECO:0000256" key="1">
    <source>
        <dbReference type="ARBA" id="ARBA00023125"/>
    </source>
</evidence>
<protein>
    <recommendedName>
        <fullName evidence="2">Nucleoid-associated protein SAMN04488075_2918</fullName>
    </recommendedName>
</protein>
<comment type="subunit">
    <text evidence="2">Homodimer.</text>
</comment>
<comment type="similarity">
    <text evidence="2">Belongs to the YbaB/EbfC family.</text>
</comment>
<dbReference type="PIRSF" id="PIRSF004555">
    <property type="entry name" value="UCP004555"/>
    <property type="match status" value="1"/>
</dbReference>
<evidence type="ECO:0000256" key="2">
    <source>
        <dbReference type="HAMAP-Rule" id="MF_00274"/>
    </source>
</evidence>
<dbReference type="Pfam" id="PF02575">
    <property type="entry name" value="YbaB_DNA_bd"/>
    <property type="match status" value="1"/>
</dbReference>
<dbReference type="PANTHER" id="PTHR33449:SF1">
    <property type="entry name" value="NUCLEOID-ASSOCIATED PROTEIN YBAB"/>
    <property type="match status" value="1"/>
</dbReference>
<comment type="function">
    <text evidence="2">Binds to DNA and alters its conformation. May be involved in regulation of gene expression, nucleoid organization and DNA protection.</text>
</comment>
<keyword evidence="2" id="KW-0963">Cytoplasm</keyword>
<evidence type="ECO:0000313" key="3">
    <source>
        <dbReference type="EMBL" id="SEI10535.1"/>
    </source>
</evidence>
<keyword evidence="4" id="KW-1185">Reference proteome</keyword>
<name>A0A1H6N6Y8_9RHOB</name>
<comment type="subcellular location">
    <subcellularLocation>
        <location evidence="2">Cytoplasm</location>
        <location evidence="2">Nucleoid</location>
    </subcellularLocation>
</comment>
<dbReference type="GO" id="GO:0043590">
    <property type="term" value="C:bacterial nucleoid"/>
    <property type="evidence" value="ECO:0007669"/>
    <property type="project" value="UniProtKB-UniRule"/>
</dbReference>
<dbReference type="GO" id="GO:0003677">
    <property type="term" value="F:DNA binding"/>
    <property type="evidence" value="ECO:0007669"/>
    <property type="project" value="UniProtKB-UniRule"/>
</dbReference>
<gene>
    <name evidence="3" type="ORF">SAMN04488075_2918</name>
</gene>